<evidence type="ECO:0000313" key="9">
    <source>
        <dbReference type="EMBL" id="MBV2143761.1"/>
    </source>
</evidence>
<keyword evidence="4" id="KW-0238">DNA-binding</keyword>
<evidence type="ECO:0000256" key="1">
    <source>
        <dbReference type="ARBA" id="ARBA00009913"/>
    </source>
</evidence>
<evidence type="ECO:0000256" key="2">
    <source>
        <dbReference type="ARBA" id="ARBA00022908"/>
    </source>
</evidence>
<accession>A0A949UUX7</accession>
<dbReference type="PROSITE" id="PS51736">
    <property type="entry name" value="RECOMBINASES_3"/>
    <property type="match status" value="1"/>
</dbReference>
<dbReference type="AlphaFoldDB" id="A0A949UUX7"/>
<dbReference type="InterPro" id="IPR006118">
    <property type="entry name" value="Recombinase_CS"/>
</dbReference>
<evidence type="ECO:0000256" key="3">
    <source>
        <dbReference type="ARBA" id="ARBA00023100"/>
    </source>
</evidence>
<dbReference type="SMART" id="SM00857">
    <property type="entry name" value="Resolvase"/>
    <property type="match status" value="1"/>
</dbReference>
<evidence type="ECO:0000313" key="10">
    <source>
        <dbReference type="Proteomes" id="UP000752297"/>
    </source>
</evidence>
<dbReference type="CDD" id="cd03768">
    <property type="entry name" value="SR_ResInv"/>
    <property type="match status" value="1"/>
</dbReference>
<evidence type="ECO:0000259" key="8">
    <source>
        <dbReference type="PROSITE" id="PS51736"/>
    </source>
</evidence>
<feature type="active site" description="O-(5'-phospho-DNA)-serine intermediate" evidence="6 7">
    <location>
        <position position="9"/>
    </location>
</feature>
<dbReference type="PANTHER" id="PTHR30461">
    <property type="entry name" value="DNA-INVERTASE FROM LAMBDOID PROPHAGE"/>
    <property type="match status" value="1"/>
</dbReference>
<dbReference type="Proteomes" id="UP000752297">
    <property type="component" value="Unassembled WGS sequence"/>
</dbReference>
<dbReference type="Pfam" id="PF00239">
    <property type="entry name" value="Resolvase"/>
    <property type="match status" value="1"/>
</dbReference>
<dbReference type="InterPro" id="IPR050639">
    <property type="entry name" value="SSR_resolvase"/>
</dbReference>
<dbReference type="EMBL" id="JAHRVA010000003">
    <property type="protein sequence ID" value="MBV2143761.1"/>
    <property type="molecule type" value="Genomic_DNA"/>
</dbReference>
<organism evidence="9 10">
    <name type="scientific">Falsochrobactrum tianjinense</name>
    <dbReference type="NCBI Taxonomy" id="2706015"/>
    <lineage>
        <taxon>Bacteria</taxon>
        <taxon>Pseudomonadati</taxon>
        <taxon>Pseudomonadota</taxon>
        <taxon>Alphaproteobacteria</taxon>
        <taxon>Hyphomicrobiales</taxon>
        <taxon>Brucellaceae</taxon>
        <taxon>Falsochrobactrum</taxon>
    </lineage>
</organism>
<evidence type="ECO:0000256" key="5">
    <source>
        <dbReference type="ARBA" id="ARBA00023172"/>
    </source>
</evidence>
<comment type="caution">
    <text evidence="9">The sequence shown here is derived from an EMBL/GenBank/DDBJ whole genome shotgun (WGS) entry which is preliminary data.</text>
</comment>
<keyword evidence="10" id="KW-1185">Reference proteome</keyword>
<sequence length="155" mass="17277">MKIGYARVSTDDQKMDMQINALKRAGCRHIYTDQGISGATPERPGLQQALKSLTDGNMLVVWRLDRLGRSLIQLVELVNSLGNRGVEFRSLSESIDTSSSGGRLVFHIMAALAEFERTLISERTRAGMEAARLKGIHVGRPRKIKQKDNNMIIEP</sequence>
<evidence type="ECO:0000256" key="7">
    <source>
        <dbReference type="PROSITE-ProRule" id="PRU10137"/>
    </source>
</evidence>
<comment type="similarity">
    <text evidence="1">Belongs to the site-specific recombinase resolvase family.</text>
</comment>
<keyword evidence="3" id="KW-0230">DNA invertase</keyword>
<dbReference type="FunFam" id="3.40.50.1390:FF:000001">
    <property type="entry name" value="DNA recombinase"/>
    <property type="match status" value="1"/>
</dbReference>
<proteinExistence type="inferred from homology"/>
<feature type="domain" description="Resolvase/invertase-type recombinase catalytic" evidence="8">
    <location>
        <begin position="1"/>
        <end position="135"/>
    </location>
</feature>
<name>A0A949UUX7_9HYPH</name>
<dbReference type="GO" id="GO:0000150">
    <property type="term" value="F:DNA strand exchange activity"/>
    <property type="evidence" value="ECO:0007669"/>
    <property type="project" value="UniProtKB-KW"/>
</dbReference>
<reference evidence="9 10" key="1">
    <citation type="submission" date="2021-06" db="EMBL/GenBank/DDBJ databases">
        <title>Falsochrobactrum tianjin sp.nov., a new petroleum-degrading bacteria isolated from oily soils.</title>
        <authorList>
            <person name="Chen G."/>
            <person name="Chen H."/>
            <person name="Tian J."/>
            <person name="Qing J."/>
            <person name="Zhong L."/>
            <person name="Ma W."/>
            <person name="Song Y."/>
            <person name="Cui X."/>
            <person name="Yan B."/>
        </authorList>
    </citation>
    <scope>NUCLEOTIDE SEQUENCE [LARGE SCALE GENOMIC DNA]</scope>
    <source>
        <strain evidence="9 10">TDYN1</strain>
    </source>
</reference>
<dbReference type="PROSITE" id="PS00397">
    <property type="entry name" value="RECOMBINASES_1"/>
    <property type="match status" value="1"/>
</dbReference>
<gene>
    <name evidence="9" type="ORF">KUG47_09650</name>
</gene>
<dbReference type="GO" id="GO:0003677">
    <property type="term" value="F:DNA binding"/>
    <property type="evidence" value="ECO:0007669"/>
    <property type="project" value="UniProtKB-KW"/>
</dbReference>
<protein>
    <submittedName>
        <fullName evidence="9">Recombinase family protein</fullName>
    </submittedName>
</protein>
<keyword evidence="5" id="KW-0233">DNA recombination</keyword>
<dbReference type="GO" id="GO:0015074">
    <property type="term" value="P:DNA integration"/>
    <property type="evidence" value="ECO:0007669"/>
    <property type="project" value="UniProtKB-KW"/>
</dbReference>
<evidence type="ECO:0000256" key="6">
    <source>
        <dbReference type="PIRSR" id="PIRSR606118-50"/>
    </source>
</evidence>
<dbReference type="InterPro" id="IPR006119">
    <property type="entry name" value="Resolv_N"/>
</dbReference>
<evidence type="ECO:0000256" key="4">
    <source>
        <dbReference type="ARBA" id="ARBA00023125"/>
    </source>
</evidence>
<dbReference type="PANTHER" id="PTHR30461:SF2">
    <property type="entry name" value="SERINE RECOMBINASE PINE-RELATED"/>
    <property type="match status" value="1"/>
</dbReference>
<keyword evidence="2" id="KW-0229">DNA integration</keyword>